<keyword evidence="3" id="KW-1003">Cell membrane</keyword>
<dbReference type="GO" id="GO:0050660">
    <property type="term" value="F:flavin adenine dinucleotide binding"/>
    <property type="evidence" value="ECO:0007669"/>
    <property type="project" value="InterPro"/>
</dbReference>
<proteinExistence type="inferred from homology"/>
<dbReference type="SMART" id="SM01091">
    <property type="entry name" value="CorC_HlyC"/>
    <property type="match status" value="1"/>
</dbReference>
<evidence type="ECO:0000256" key="6">
    <source>
        <dbReference type="ARBA" id="ARBA00022989"/>
    </source>
</evidence>
<dbReference type="Gene3D" id="3.30.465.10">
    <property type="match status" value="1"/>
</dbReference>
<dbReference type="PANTHER" id="PTHR43099:SF2">
    <property type="entry name" value="UPF0053 PROTEIN YRKA"/>
    <property type="match status" value="1"/>
</dbReference>
<evidence type="ECO:0000256" key="7">
    <source>
        <dbReference type="ARBA" id="ARBA00023122"/>
    </source>
</evidence>
<sequence length="446" mass="48717">MKDSVGFLLLIQVILIALNAVFASAEIAVLSINETKLAKLASQGNKKAKRLSKLTSRPAKFLATIQVAITLSGFLGSAFAADNFSDSLVEWLSGLGVPIPASTLNTIAVVLITFILSYFTLIFGELVPKRIAMKKSEQLALGISGLISFISTLFAPIVWFLSFSTNTVLRLIGIDPNEADDQVSEEEIRLMVDAGSENGAIDLQEKEFIQNVFEFDDLTAGEIGTHRTDVLFLWMEDSMDEWDATVHSSRHTLYPVCEGSADHIVGVFNAKDYFRLKDKSRENVLAHAVWPAYFVPETLKADVLFNNMRESHNSMAIVLDEYGGIAGIVTLHDLVEELVGNLMSSGETSPKPDPSMENLGDGTFAVHGNVSLRDFEDATGLSLDDEDCDTFTGLVFNLLGTVPEDGPQDLLLDHPKMTIKINFIEDHQVAEATVTLKPAADTQENA</sequence>
<dbReference type="SUPFAM" id="SSF56176">
    <property type="entry name" value="FAD-binding/transporter-associated domain-like"/>
    <property type="match status" value="1"/>
</dbReference>
<dbReference type="InterPro" id="IPR002550">
    <property type="entry name" value="CNNM"/>
</dbReference>
<gene>
    <name evidence="14" type="ORF">IAA04_09210</name>
</gene>
<feature type="domain" description="CNNM transmembrane" evidence="13">
    <location>
        <begin position="1"/>
        <end position="205"/>
    </location>
</feature>
<feature type="transmembrane region" description="Helical" evidence="11">
    <location>
        <begin position="59"/>
        <end position="81"/>
    </location>
</feature>
<name>A0A9D2PEY0_9FIRM</name>
<reference evidence="14" key="1">
    <citation type="journal article" date="2021" name="PeerJ">
        <title>Extensive microbial diversity within the chicken gut microbiome revealed by metagenomics and culture.</title>
        <authorList>
            <person name="Gilroy R."/>
            <person name="Ravi A."/>
            <person name="Getino M."/>
            <person name="Pursley I."/>
            <person name="Horton D.L."/>
            <person name="Alikhan N.F."/>
            <person name="Baker D."/>
            <person name="Gharbi K."/>
            <person name="Hall N."/>
            <person name="Watson M."/>
            <person name="Adriaenssens E.M."/>
            <person name="Foster-Nyarko E."/>
            <person name="Jarju S."/>
            <person name="Secka A."/>
            <person name="Antonio M."/>
            <person name="Oren A."/>
            <person name="Chaudhuri R.R."/>
            <person name="La Ragione R."/>
            <person name="Hildebrand F."/>
            <person name="Pallen M.J."/>
        </authorList>
    </citation>
    <scope>NUCLEOTIDE SEQUENCE</scope>
    <source>
        <strain evidence="14">CHK183-5548</strain>
    </source>
</reference>
<dbReference type="Pfam" id="PF03471">
    <property type="entry name" value="CorC_HlyC"/>
    <property type="match status" value="1"/>
</dbReference>
<evidence type="ECO:0000256" key="4">
    <source>
        <dbReference type="ARBA" id="ARBA00022692"/>
    </source>
</evidence>
<dbReference type="SUPFAM" id="SSF54631">
    <property type="entry name" value="CBS-domain pair"/>
    <property type="match status" value="1"/>
</dbReference>
<keyword evidence="5" id="KW-0677">Repeat</keyword>
<evidence type="ECO:0000256" key="5">
    <source>
        <dbReference type="ARBA" id="ARBA00022737"/>
    </source>
</evidence>
<evidence type="ECO:0000256" key="2">
    <source>
        <dbReference type="ARBA" id="ARBA00006337"/>
    </source>
</evidence>
<organism evidence="14 15">
    <name type="scientific">Candidatus Lachnoclostridium pullistercoris</name>
    <dbReference type="NCBI Taxonomy" id="2838632"/>
    <lineage>
        <taxon>Bacteria</taxon>
        <taxon>Bacillati</taxon>
        <taxon>Bacillota</taxon>
        <taxon>Clostridia</taxon>
        <taxon>Lachnospirales</taxon>
        <taxon>Lachnospiraceae</taxon>
    </lineage>
</organism>
<dbReference type="InterPro" id="IPR000644">
    <property type="entry name" value="CBS_dom"/>
</dbReference>
<keyword evidence="4 10" id="KW-0812">Transmembrane</keyword>
<evidence type="ECO:0000256" key="10">
    <source>
        <dbReference type="PROSITE-ProRule" id="PRU01193"/>
    </source>
</evidence>
<dbReference type="InterPro" id="IPR044751">
    <property type="entry name" value="Ion_transp-like_CBS"/>
</dbReference>
<dbReference type="Gene3D" id="3.10.580.10">
    <property type="entry name" value="CBS-domain"/>
    <property type="match status" value="1"/>
</dbReference>
<evidence type="ECO:0000259" key="13">
    <source>
        <dbReference type="PROSITE" id="PS51846"/>
    </source>
</evidence>
<evidence type="ECO:0000259" key="12">
    <source>
        <dbReference type="PROSITE" id="PS51371"/>
    </source>
</evidence>
<dbReference type="Pfam" id="PF00571">
    <property type="entry name" value="CBS"/>
    <property type="match status" value="1"/>
</dbReference>
<feature type="transmembrane region" description="Helical" evidence="11">
    <location>
        <begin position="6"/>
        <end position="30"/>
    </location>
</feature>
<dbReference type="EMBL" id="DWWL01000058">
    <property type="protein sequence ID" value="HJC48215.1"/>
    <property type="molecule type" value="Genomic_DNA"/>
</dbReference>
<evidence type="ECO:0000256" key="8">
    <source>
        <dbReference type="ARBA" id="ARBA00023136"/>
    </source>
</evidence>
<dbReference type="PANTHER" id="PTHR43099">
    <property type="entry name" value="UPF0053 PROTEIN YRKA"/>
    <property type="match status" value="1"/>
</dbReference>
<dbReference type="InterPro" id="IPR016169">
    <property type="entry name" value="FAD-bd_PCMH_sub2"/>
</dbReference>
<evidence type="ECO:0000313" key="15">
    <source>
        <dbReference type="Proteomes" id="UP000823883"/>
    </source>
</evidence>
<dbReference type="Proteomes" id="UP000823883">
    <property type="component" value="Unassembled WGS sequence"/>
</dbReference>
<evidence type="ECO:0000256" key="1">
    <source>
        <dbReference type="ARBA" id="ARBA00004651"/>
    </source>
</evidence>
<dbReference type="GO" id="GO:0005886">
    <property type="term" value="C:plasma membrane"/>
    <property type="evidence" value="ECO:0007669"/>
    <property type="project" value="UniProtKB-SubCell"/>
</dbReference>
<evidence type="ECO:0000256" key="3">
    <source>
        <dbReference type="ARBA" id="ARBA00022475"/>
    </source>
</evidence>
<accession>A0A9D2PEY0</accession>
<dbReference type="PROSITE" id="PS51846">
    <property type="entry name" value="CNNM"/>
    <property type="match status" value="1"/>
</dbReference>
<comment type="caution">
    <text evidence="14">The sequence shown here is derived from an EMBL/GenBank/DDBJ whole genome shotgun (WGS) entry which is preliminary data.</text>
</comment>
<keyword evidence="7 9" id="KW-0129">CBS domain</keyword>
<dbReference type="InterPro" id="IPR046342">
    <property type="entry name" value="CBS_dom_sf"/>
</dbReference>
<feature type="transmembrane region" description="Helical" evidence="11">
    <location>
        <begin position="101"/>
        <end position="127"/>
    </location>
</feature>
<feature type="domain" description="CBS" evidence="12">
    <location>
        <begin position="285"/>
        <end position="345"/>
    </location>
</feature>
<dbReference type="InterPro" id="IPR036318">
    <property type="entry name" value="FAD-bd_PCMH-like_sf"/>
</dbReference>
<dbReference type="InterPro" id="IPR051676">
    <property type="entry name" value="UPF0053_domain"/>
</dbReference>
<dbReference type="AlphaFoldDB" id="A0A9D2PEY0"/>
<protein>
    <submittedName>
        <fullName evidence="14">Hemolysin family protein</fullName>
    </submittedName>
</protein>
<keyword evidence="6 10" id="KW-1133">Transmembrane helix</keyword>
<keyword evidence="8 10" id="KW-0472">Membrane</keyword>
<evidence type="ECO:0000256" key="11">
    <source>
        <dbReference type="SAM" id="Phobius"/>
    </source>
</evidence>
<dbReference type="Pfam" id="PF01595">
    <property type="entry name" value="CNNM"/>
    <property type="match status" value="1"/>
</dbReference>
<evidence type="ECO:0000256" key="9">
    <source>
        <dbReference type="PROSITE-ProRule" id="PRU00703"/>
    </source>
</evidence>
<evidence type="ECO:0000313" key="14">
    <source>
        <dbReference type="EMBL" id="HJC48215.1"/>
    </source>
</evidence>
<reference evidence="14" key="2">
    <citation type="submission" date="2021-04" db="EMBL/GenBank/DDBJ databases">
        <authorList>
            <person name="Gilroy R."/>
        </authorList>
    </citation>
    <scope>NUCLEOTIDE SEQUENCE</scope>
    <source>
        <strain evidence="14">CHK183-5548</strain>
    </source>
</reference>
<comment type="similarity">
    <text evidence="2">Belongs to the UPF0053 family.</text>
</comment>
<dbReference type="CDD" id="cd04590">
    <property type="entry name" value="CBS_pair_CorC_HlyC_assoc"/>
    <property type="match status" value="1"/>
</dbReference>
<dbReference type="InterPro" id="IPR005170">
    <property type="entry name" value="Transptr-assoc_dom"/>
</dbReference>
<feature type="transmembrane region" description="Helical" evidence="11">
    <location>
        <begin position="139"/>
        <end position="161"/>
    </location>
</feature>
<dbReference type="PROSITE" id="PS51371">
    <property type="entry name" value="CBS"/>
    <property type="match status" value="1"/>
</dbReference>
<comment type="subcellular location">
    <subcellularLocation>
        <location evidence="1">Cell membrane</location>
        <topology evidence="1">Multi-pass membrane protein</topology>
    </subcellularLocation>
</comment>